<dbReference type="PIRSF" id="PIRSF037246">
    <property type="entry name" value="UCP037246"/>
    <property type="match status" value="1"/>
</dbReference>
<dbReference type="RefSeq" id="WP_271191691.1">
    <property type="nucleotide sequence ID" value="NZ_CP115667.1"/>
</dbReference>
<dbReference type="InterPro" id="IPR003173">
    <property type="entry name" value="PC4_C"/>
</dbReference>
<dbReference type="Proteomes" id="UP001210339">
    <property type="component" value="Chromosome"/>
</dbReference>
<dbReference type="Pfam" id="PF02229">
    <property type="entry name" value="PC4"/>
    <property type="match status" value="1"/>
</dbReference>
<dbReference type="EMBL" id="CP115667">
    <property type="protein sequence ID" value="WBW50160.1"/>
    <property type="molecule type" value="Genomic_DNA"/>
</dbReference>
<name>A0ABY7QV62_9FIRM</name>
<accession>A0ABY7QV62</accession>
<protein>
    <submittedName>
        <fullName evidence="2">YdbC family protein</fullName>
    </submittedName>
</protein>
<evidence type="ECO:0000313" key="2">
    <source>
        <dbReference type="EMBL" id="WBW50160.1"/>
    </source>
</evidence>
<proteinExistence type="predicted"/>
<gene>
    <name evidence="2" type="ORF">O6R05_00955</name>
</gene>
<dbReference type="Gene3D" id="2.30.31.70">
    <property type="match status" value="1"/>
</dbReference>
<evidence type="ECO:0000259" key="1">
    <source>
        <dbReference type="Pfam" id="PF02229"/>
    </source>
</evidence>
<keyword evidence="3" id="KW-1185">Reference proteome</keyword>
<sequence>MSEFKFEITEHIATLSEKANGWTKELNKVSWNDRPPKYDIRDWDPDHGKMSKGIGLNDDEITALKDALNSMSQL</sequence>
<evidence type="ECO:0000313" key="3">
    <source>
        <dbReference type="Proteomes" id="UP001210339"/>
    </source>
</evidence>
<organism evidence="2 3">
    <name type="scientific">Peptoniphilus equinus</name>
    <dbReference type="NCBI Taxonomy" id="3016343"/>
    <lineage>
        <taxon>Bacteria</taxon>
        <taxon>Bacillati</taxon>
        <taxon>Bacillota</taxon>
        <taxon>Tissierellia</taxon>
        <taxon>Tissierellales</taxon>
        <taxon>Peptoniphilaceae</taxon>
        <taxon>Peptoniphilus</taxon>
    </lineage>
</organism>
<reference evidence="2 3" key="1">
    <citation type="submission" date="2023-01" db="EMBL/GenBank/DDBJ databases">
        <authorList>
            <person name="Lee S.H."/>
            <person name="Jung H.S."/>
            <person name="Yun J.U."/>
        </authorList>
    </citation>
    <scope>NUCLEOTIDE SEQUENCE [LARGE SCALE GENOMIC DNA]</scope>
    <source>
        <strain evidence="2 3">CBA3646</strain>
    </source>
</reference>
<dbReference type="InterPro" id="IPR017154">
    <property type="entry name" value="PC4-like"/>
</dbReference>
<feature type="domain" description="Transcriptional coactivator p15 (PC4) C-terminal" evidence="1">
    <location>
        <begin position="19"/>
        <end position="67"/>
    </location>
</feature>